<evidence type="ECO:0000256" key="5">
    <source>
        <dbReference type="SAM" id="SignalP"/>
    </source>
</evidence>
<dbReference type="Pfam" id="PF00497">
    <property type="entry name" value="SBP_bac_3"/>
    <property type="match status" value="1"/>
</dbReference>
<dbReference type="Gene3D" id="3.40.190.10">
    <property type="entry name" value="Periplasmic binding protein-like II"/>
    <property type="match status" value="2"/>
</dbReference>
<dbReference type="PANTHER" id="PTHR35936">
    <property type="entry name" value="MEMBRANE-BOUND LYTIC MUREIN TRANSGLYCOSYLASE F"/>
    <property type="match status" value="1"/>
</dbReference>
<organism evidence="7 8">
    <name type="scientific">Aedoeadaptatus ivorii</name>
    <dbReference type="NCBI Taxonomy" id="54006"/>
    <lineage>
        <taxon>Bacteria</taxon>
        <taxon>Bacillati</taxon>
        <taxon>Bacillota</taxon>
        <taxon>Tissierellia</taxon>
        <taxon>Tissierellales</taxon>
        <taxon>Peptoniphilaceae</taxon>
        <taxon>Aedoeadaptatus</taxon>
    </lineage>
</organism>
<dbReference type="AlphaFoldDB" id="A0A3S4YVM3"/>
<dbReference type="PANTHER" id="PTHR35936:SF17">
    <property type="entry name" value="ARGININE-BINDING EXTRACELLULAR PROTEIN ARTP"/>
    <property type="match status" value="1"/>
</dbReference>
<keyword evidence="8" id="KW-1185">Reference proteome</keyword>
<name>A0A3S4YVM3_9FIRM</name>
<evidence type="ECO:0000259" key="6">
    <source>
        <dbReference type="SMART" id="SM00062"/>
    </source>
</evidence>
<feature type="signal peptide" evidence="5">
    <location>
        <begin position="1"/>
        <end position="19"/>
    </location>
</feature>
<dbReference type="SMART" id="SM00062">
    <property type="entry name" value="PBPb"/>
    <property type="match status" value="1"/>
</dbReference>
<dbReference type="Proteomes" id="UP000269544">
    <property type="component" value="Chromosome"/>
</dbReference>
<feature type="chain" id="PRO_5038882316" evidence="5">
    <location>
        <begin position="20"/>
        <end position="302"/>
    </location>
</feature>
<evidence type="ECO:0000313" key="7">
    <source>
        <dbReference type="EMBL" id="VEJ35832.1"/>
    </source>
</evidence>
<dbReference type="InterPro" id="IPR001638">
    <property type="entry name" value="Solute-binding_3/MltF_N"/>
</dbReference>
<evidence type="ECO:0000256" key="4">
    <source>
        <dbReference type="RuleBase" id="RU003744"/>
    </source>
</evidence>
<accession>A0A3S4YVM3</accession>
<dbReference type="EMBL" id="LR134523">
    <property type="protein sequence ID" value="VEJ35832.1"/>
    <property type="molecule type" value="Genomic_DNA"/>
</dbReference>
<comment type="similarity">
    <text evidence="2 4">Belongs to the bacterial solute-binding protein 3 family.</text>
</comment>
<sequence length="302" mass="32359">MKKTSLFTILALLLTFVLAGCSGGGDTPAANDDAPAEATQEEMDAAVEKIKEKGELVLATSADYPPYEWHLLKDGKDEIVGFDIEIAKALADSMGVKLTVKDLDFEGIIPSISTGQADIGIAGLSATPERRNAVSFTIPYYENNQVILVKKDVADQYNGMEDFAGKKVGAQTGSVQETTIKENFPKDVELLSLSRLNNLVLEVKNGTADGLVISRSSGAQYAQQNPELVSKKIDIPDEPGVCIALNKDNKALTAYFNQELKKLIDEGQIEKWIVEYEQLASESAGAEGAEAEGAAEEAPAAE</sequence>
<dbReference type="GO" id="GO:0030313">
    <property type="term" value="C:cell envelope"/>
    <property type="evidence" value="ECO:0007669"/>
    <property type="project" value="UniProtKB-SubCell"/>
</dbReference>
<dbReference type="RefSeq" id="WP_126465589.1">
    <property type="nucleotide sequence ID" value="NZ_LR134523.1"/>
</dbReference>
<keyword evidence="3 5" id="KW-0732">Signal</keyword>
<feature type="domain" description="Solute-binding protein family 3/N-terminal" evidence="6">
    <location>
        <begin position="55"/>
        <end position="275"/>
    </location>
</feature>
<reference evidence="7 8" key="1">
    <citation type="submission" date="2018-12" db="EMBL/GenBank/DDBJ databases">
        <authorList>
            <consortium name="Pathogen Informatics"/>
        </authorList>
    </citation>
    <scope>NUCLEOTIDE SEQUENCE [LARGE SCALE GENOMIC DNA]</scope>
    <source>
        <strain evidence="7 8">NCTC13079</strain>
    </source>
</reference>
<evidence type="ECO:0000256" key="2">
    <source>
        <dbReference type="ARBA" id="ARBA00010333"/>
    </source>
</evidence>
<dbReference type="InterPro" id="IPR018313">
    <property type="entry name" value="SBP_3_CS"/>
</dbReference>
<evidence type="ECO:0000313" key="8">
    <source>
        <dbReference type="Proteomes" id="UP000269544"/>
    </source>
</evidence>
<protein>
    <submittedName>
        <fullName evidence="7">Arginine-binding extracellular protein ArtP</fullName>
    </submittedName>
</protein>
<dbReference type="SUPFAM" id="SSF53850">
    <property type="entry name" value="Periplasmic binding protein-like II"/>
    <property type="match status" value="1"/>
</dbReference>
<evidence type="ECO:0000256" key="1">
    <source>
        <dbReference type="ARBA" id="ARBA00004196"/>
    </source>
</evidence>
<proteinExistence type="inferred from homology"/>
<evidence type="ECO:0000256" key="3">
    <source>
        <dbReference type="ARBA" id="ARBA00022729"/>
    </source>
</evidence>
<comment type="subcellular location">
    <subcellularLocation>
        <location evidence="1">Cell envelope</location>
    </subcellularLocation>
</comment>
<gene>
    <name evidence="7" type="primary">artP</name>
    <name evidence="7" type="ORF">NCTC13079_01016</name>
</gene>
<dbReference type="OrthoDB" id="9774451at2"/>
<dbReference type="KEGG" id="piv:NCTC13079_01016"/>
<dbReference type="PROSITE" id="PS51257">
    <property type="entry name" value="PROKAR_LIPOPROTEIN"/>
    <property type="match status" value="1"/>
</dbReference>
<dbReference type="PROSITE" id="PS01039">
    <property type="entry name" value="SBP_BACTERIAL_3"/>
    <property type="match status" value="1"/>
</dbReference>